<feature type="binding site" evidence="9">
    <location>
        <position position="279"/>
    </location>
    <ligand>
        <name>glyoxylate</name>
        <dbReference type="ChEBI" id="CHEBI:36655"/>
    </ligand>
</feature>
<comment type="cofactor">
    <cofactor evidence="1">
        <name>FMN</name>
        <dbReference type="ChEBI" id="CHEBI:58210"/>
    </cofactor>
</comment>
<dbReference type="GeneID" id="43584309"/>
<feature type="binding site" evidence="9">
    <location>
        <position position="164"/>
    </location>
    <ligand>
        <name>FMN</name>
        <dbReference type="ChEBI" id="CHEBI:58210"/>
    </ligand>
</feature>
<sequence>MANYKSPPAKIISIKDLENAALPRASKSVREYWAGGASEEKTLAENSSVFDEYRIRTRVMVDVSQIDTSATLFGRKYRLPIGFAPSAFHQLATDDGEVATARAAKAHNWAMGLSSYSTKPLEDVKLAGGDSAQVLQLYVFQNRKTTEDLVRRAEKAGYKAIALTVDTPVIGIRPADIYNDFKLPPHVKLGNFGADQGPIDNPTSPQSETRDAVTDESKREDLKNTNTLDPSLTWEETIPWLRSITSMQIWAKGVATAEDTEAAIAAGVDVVWVSNHGGRQLDSTLATLDSLPEVVAAARGRVPVHFDGGVRRASDVFKALALGADFVWVGRPVLYGLLYDGQNGVELMQTIFETELANIMMFAGTTSIKEIDSRRLVRKGLRIEKL</sequence>
<feature type="binding site" evidence="9">
    <location>
        <position position="32"/>
    </location>
    <ligand>
        <name>glyoxylate</name>
        <dbReference type="ChEBI" id="CHEBI:36655"/>
    </ligand>
</feature>
<protein>
    <recommendedName>
        <fullName evidence="6">Oxidase FUB9</fullName>
    </recommendedName>
    <alternativeName>
        <fullName evidence="7">Fusaric acid biosynthesis protein 9</fullName>
    </alternativeName>
</protein>
<keyword evidence="4" id="KW-0560">Oxidoreductase</keyword>
<feature type="binding site" evidence="9">
    <location>
        <position position="252"/>
    </location>
    <ligand>
        <name>FMN</name>
        <dbReference type="ChEBI" id="CHEBI:58210"/>
    </ligand>
</feature>
<reference evidence="12 13" key="1">
    <citation type="submission" date="2019-09" db="EMBL/GenBank/DDBJ databases">
        <authorList>
            <person name="Brejova B."/>
        </authorList>
    </citation>
    <scope>NUCLEOTIDE SEQUENCE [LARGE SCALE GENOMIC DNA]</scope>
</reference>
<evidence type="ECO:0000256" key="1">
    <source>
        <dbReference type="ARBA" id="ARBA00001917"/>
    </source>
</evidence>
<dbReference type="InterPro" id="IPR037396">
    <property type="entry name" value="FMN_HAD"/>
</dbReference>
<evidence type="ECO:0000313" key="12">
    <source>
        <dbReference type="EMBL" id="VVT57022.1"/>
    </source>
</evidence>
<dbReference type="GO" id="GO:0010181">
    <property type="term" value="F:FMN binding"/>
    <property type="evidence" value="ECO:0007669"/>
    <property type="project" value="InterPro"/>
</dbReference>
<dbReference type="PROSITE" id="PS00557">
    <property type="entry name" value="FMN_HYDROXY_ACID_DH_1"/>
    <property type="match status" value="1"/>
</dbReference>
<dbReference type="GO" id="GO:0016491">
    <property type="term" value="F:oxidoreductase activity"/>
    <property type="evidence" value="ECO:0007669"/>
    <property type="project" value="UniProtKB-KW"/>
</dbReference>
<accession>A0A5E8C0V6</accession>
<feature type="binding site" evidence="9">
    <location>
        <position position="114"/>
    </location>
    <ligand>
        <name>FMN</name>
        <dbReference type="ChEBI" id="CHEBI:58210"/>
    </ligand>
</feature>
<dbReference type="Pfam" id="PF01070">
    <property type="entry name" value="FMN_dh"/>
    <property type="match status" value="1"/>
</dbReference>
<dbReference type="OrthoDB" id="1925334at2759"/>
<feature type="binding site" evidence="9">
    <location>
        <position position="173"/>
    </location>
    <ligand>
        <name>glyoxylate</name>
        <dbReference type="ChEBI" id="CHEBI:36655"/>
    </ligand>
</feature>
<dbReference type="SUPFAM" id="SSF51395">
    <property type="entry name" value="FMN-linked oxidoreductases"/>
    <property type="match status" value="1"/>
</dbReference>
<feature type="binding site" evidence="9">
    <location>
        <begin position="307"/>
        <end position="311"/>
    </location>
    <ligand>
        <name>FMN</name>
        <dbReference type="ChEBI" id="CHEBI:58210"/>
    </ligand>
</feature>
<dbReference type="Proteomes" id="UP000398389">
    <property type="component" value="Unassembled WGS sequence"/>
</dbReference>
<dbReference type="InterPro" id="IPR012133">
    <property type="entry name" value="Alpha-hydoxy_acid_DH_FMN"/>
</dbReference>
<evidence type="ECO:0000256" key="4">
    <source>
        <dbReference type="ARBA" id="ARBA00023002"/>
    </source>
</evidence>
<dbReference type="CDD" id="cd02809">
    <property type="entry name" value="alpha_hydroxyacid_oxid_FMN"/>
    <property type="match status" value="1"/>
</dbReference>
<feature type="binding site" evidence="9">
    <location>
        <position position="138"/>
    </location>
    <ligand>
        <name>glyoxylate</name>
        <dbReference type="ChEBI" id="CHEBI:36655"/>
    </ligand>
</feature>
<feature type="binding site" evidence="9">
    <location>
        <position position="276"/>
    </location>
    <ligand>
        <name>glyoxylate</name>
        <dbReference type="ChEBI" id="CHEBI:36655"/>
    </ligand>
</feature>
<name>A0A5E8C0V6_9ASCO</name>
<dbReference type="AlphaFoldDB" id="A0A5E8C0V6"/>
<dbReference type="EMBL" id="CABVLU010000004">
    <property type="protein sequence ID" value="VVT57022.1"/>
    <property type="molecule type" value="Genomic_DNA"/>
</dbReference>
<comment type="similarity">
    <text evidence="5">Belongs to the FMN-dependent alpha-hydroxy acid dehydrogenase family.</text>
</comment>
<dbReference type="PANTHER" id="PTHR10578:SF107">
    <property type="entry name" value="2-HYDROXYACID OXIDASE 1"/>
    <property type="match status" value="1"/>
</dbReference>
<evidence type="ECO:0000256" key="7">
    <source>
        <dbReference type="ARBA" id="ARBA00083297"/>
    </source>
</evidence>
<evidence type="ECO:0000256" key="10">
    <source>
        <dbReference type="SAM" id="MobiDB-lite"/>
    </source>
</evidence>
<keyword evidence="3 9" id="KW-0288">FMN</keyword>
<feature type="compositionally biased region" description="Basic and acidic residues" evidence="10">
    <location>
        <begin position="208"/>
        <end position="223"/>
    </location>
</feature>
<feature type="binding site" evidence="9">
    <location>
        <begin position="85"/>
        <end position="87"/>
    </location>
    <ligand>
        <name>FMN</name>
        <dbReference type="ChEBI" id="CHEBI:58210"/>
    </ligand>
</feature>
<dbReference type="RefSeq" id="XP_031856100.1">
    <property type="nucleotide sequence ID" value="XM_032000209.1"/>
</dbReference>
<proteinExistence type="inferred from homology"/>
<dbReference type="InterPro" id="IPR000262">
    <property type="entry name" value="FMN-dep_DH"/>
</dbReference>
<feature type="region of interest" description="Disordered" evidence="10">
    <location>
        <begin position="192"/>
        <end position="227"/>
    </location>
</feature>
<organism evidence="12 13">
    <name type="scientific">Magnusiomyces paraingens</name>
    <dbReference type="NCBI Taxonomy" id="2606893"/>
    <lineage>
        <taxon>Eukaryota</taxon>
        <taxon>Fungi</taxon>
        <taxon>Dikarya</taxon>
        <taxon>Ascomycota</taxon>
        <taxon>Saccharomycotina</taxon>
        <taxon>Dipodascomycetes</taxon>
        <taxon>Dipodascales</taxon>
        <taxon>Dipodascaceae</taxon>
        <taxon>Magnusiomyces</taxon>
    </lineage>
</organism>
<dbReference type="GO" id="GO:0005737">
    <property type="term" value="C:cytoplasm"/>
    <property type="evidence" value="ECO:0007669"/>
    <property type="project" value="UniProtKB-ARBA"/>
</dbReference>
<dbReference type="PIRSF" id="PIRSF000138">
    <property type="entry name" value="Al-hdrx_acd_dh"/>
    <property type="match status" value="1"/>
</dbReference>
<dbReference type="Gene3D" id="3.20.20.70">
    <property type="entry name" value="Aldolase class I"/>
    <property type="match status" value="1"/>
</dbReference>
<dbReference type="FunFam" id="3.20.20.70:FF:000056">
    <property type="entry name" value="hydroxyacid oxidase 2"/>
    <property type="match status" value="1"/>
</dbReference>
<dbReference type="PANTHER" id="PTHR10578">
    <property type="entry name" value="S -2-HYDROXY-ACID OXIDASE-RELATED"/>
    <property type="match status" value="1"/>
</dbReference>
<dbReference type="InterPro" id="IPR013785">
    <property type="entry name" value="Aldolase_TIM"/>
</dbReference>
<feature type="binding site" evidence="9">
    <location>
        <begin position="330"/>
        <end position="331"/>
    </location>
    <ligand>
        <name>FMN</name>
        <dbReference type="ChEBI" id="CHEBI:58210"/>
    </ligand>
</feature>
<evidence type="ECO:0000256" key="2">
    <source>
        <dbReference type="ARBA" id="ARBA00022630"/>
    </source>
</evidence>
<evidence type="ECO:0000259" key="11">
    <source>
        <dbReference type="PROSITE" id="PS51349"/>
    </source>
</evidence>
<gene>
    <name evidence="12" type="ORF">SAPINGB_P005495</name>
</gene>
<feature type="binding site" evidence="9">
    <location>
        <position position="274"/>
    </location>
    <ligand>
        <name>FMN</name>
        <dbReference type="ChEBI" id="CHEBI:58210"/>
    </ligand>
</feature>
<feature type="domain" description="FMN hydroxy acid dehydrogenase" evidence="11">
    <location>
        <begin position="6"/>
        <end position="381"/>
    </location>
</feature>
<evidence type="ECO:0000256" key="9">
    <source>
        <dbReference type="PIRSR" id="PIRSR000138-2"/>
    </source>
</evidence>
<feature type="active site" description="Proton acceptor" evidence="8">
    <location>
        <position position="276"/>
    </location>
</feature>
<dbReference type="PROSITE" id="PS51349">
    <property type="entry name" value="FMN_HYDROXY_ACID_DH_2"/>
    <property type="match status" value="1"/>
</dbReference>
<keyword evidence="2 9" id="KW-0285">Flavoprotein</keyword>
<evidence type="ECO:0000256" key="3">
    <source>
        <dbReference type="ARBA" id="ARBA00022643"/>
    </source>
</evidence>
<evidence type="ECO:0000256" key="8">
    <source>
        <dbReference type="PIRSR" id="PIRSR000138-1"/>
    </source>
</evidence>
<keyword evidence="13" id="KW-1185">Reference proteome</keyword>
<dbReference type="InterPro" id="IPR008259">
    <property type="entry name" value="FMN_hydac_DH_AS"/>
</dbReference>
<evidence type="ECO:0000256" key="5">
    <source>
        <dbReference type="ARBA" id="ARBA00024042"/>
    </source>
</evidence>
<evidence type="ECO:0000313" key="13">
    <source>
        <dbReference type="Proteomes" id="UP000398389"/>
    </source>
</evidence>
<feature type="binding site" evidence="9">
    <location>
        <position position="136"/>
    </location>
    <ligand>
        <name>FMN</name>
        <dbReference type="ChEBI" id="CHEBI:58210"/>
    </ligand>
</feature>
<evidence type="ECO:0000256" key="6">
    <source>
        <dbReference type="ARBA" id="ARBA00073420"/>
    </source>
</evidence>